<evidence type="ECO:0000313" key="3">
    <source>
        <dbReference type="Proteomes" id="UP000198811"/>
    </source>
</evidence>
<dbReference type="EMBL" id="FNGL01000003">
    <property type="protein sequence ID" value="SDK94802.1"/>
    <property type="molecule type" value="Genomic_DNA"/>
</dbReference>
<dbReference type="SMART" id="SM00382">
    <property type="entry name" value="AAA"/>
    <property type="match status" value="1"/>
</dbReference>
<dbReference type="PANTHER" id="PTHR37291:SF1">
    <property type="entry name" value="TYPE IV METHYL-DIRECTED RESTRICTION ENZYME ECOKMCRB SUBUNIT"/>
    <property type="match status" value="1"/>
</dbReference>
<dbReference type="Proteomes" id="UP000198811">
    <property type="component" value="Unassembled WGS sequence"/>
</dbReference>
<dbReference type="InterPro" id="IPR003593">
    <property type="entry name" value="AAA+_ATPase"/>
</dbReference>
<name>A0ABY0QJ62_CLOCO</name>
<reference evidence="2 3" key="1">
    <citation type="submission" date="2016-10" db="EMBL/GenBank/DDBJ databases">
        <authorList>
            <person name="Varghese N."/>
            <person name="Submissions S."/>
        </authorList>
    </citation>
    <scope>NUCLEOTIDE SEQUENCE [LARGE SCALE GENOMIC DNA]</scope>
    <source>
        <strain evidence="2 3">NLAE-zl-C224</strain>
    </source>
</reference>
<keyword evidence="3" id="KW-1185">Reference proteome</keyword>
<dbReference type="SUPFAM" id="SSF52540">
    <property type="entry name" value="P-loop containing nucleoside triphosphate hydrolases"/>
    <property type="match status" value="1"/>
</dbReference>
<feature type="domain" description="AAA+ ATPase" evidence="1">
    <location>
        <begin position="362"/>
        <end position="522"/>
    </location>
</feature>
<comment type="caution">
    <text evidence="2">The sequence shown here is derived from an EMBL/GenBank/DDBJ whole genome shotgun (WGS) entry which is preliminary data.</text>
</comment>
<organism evidence="2 3">
    <name type="scientific">Clostridium cochlearium</name>
    <dbReference type="NCBI Taxonomy" id="1494"/>
    <lineage>
        <taxon>Bacteria</taxon>
        <taxon>Bacillati</taxon>
        <taxon>Bacillota</taxon>
        <taxon>Clostridia</taxon>
        <taxon>Eubacteriales</taxon>
        <taxon>Clostridiaceae</taxon>
        <taxon>Clostridium</taxon>
    </lineage>
</organism>
<gene>
    <name evidence="2" type="ORF">SAMN05216497_10311</name>
</gene>
<dbReference type="InterPro" id="IPR052934">
    <property type="entry name" value="Methyl-DNA_Rec/Restrict_Enz"/>
</dbReference>
<evidence type="ECO:0000313" key="2">
    <source>
        <dbReference type="EMBL" id="SDK94802.1"/>
    </source>
</evidence>
<dbReference type="Gene3D" id="3.40.50.300">
    <property type="entry name" value="P-loop containing nucleotide triphosphate hydrolases"/>
    <property type="match status" value="1"/>
</dbReference>
<dbReference type="InterPro" id="IPR027417">
    <property type="entry name" value="P-loop_NTPase"/>
</dbReference>
<dbReference type="InterPro" id="IPR011704">
    <property type="entry name" value="ATPase_dyneun-rel_AAA"/>
</dbReference>
<dbReference type="RefSeq" id="WP_089863713.1">
    <property type="nucleotide sequence ID" value="NZ_FNGL01000003.1"/>
</dbReference>
<dbReference type="Pfam" id="PF07728">
    <property type="entry name" value="AAA_5"/>
    <property type="match status" value="1"/>
</dbReference>
<evidence type="ECO:0000259" key="1">
    <source>
        <dbReference type="SMART" id="SM00382"/>
    </source>
</evidence>
<sequence length="622" mass="72930">MDEIIRVYLSSKNLKAEGLYNIKDNTLKVLKGSMVAKEETNSFRRYYENIARLRDKLINRKIIQNYEFIEDYVFEIPYHASGVILTNGTSGNKNWKTRDGKTIDDLLEYQYRIEDFKKFYKDFKLDIDPKEVDDCITKFNEDFPLENLLDLNLEEYDKKGSKDTLAYAIEHGTNEIFKGFLGNNQNKIIFNTDGNEYDTIKYLKNKYPNNTIEEIFELYKKGLYKLIKEFNTDTYESGDIVGLPSGTNTIRGKVLMLYRPGELLHLSSVTIFRKIFKYFGMEYNSNMDSIMMNIKLKKFMEEQGLGGDLIKLSRAIWIYYLETISADAEAPDVVTIETKIDTLEDIFIDDDYIDEIVRVLKRKKAIILRGVPGVGKTFSIKSIIQNNFENLSENSIEMIQFHQSYSYEEFVEGLRPQMNGGYDIEKGIFYDICTNARENPENEYFLIIDEINRANLSKVFGELLMLIENDKRDIYTVKLPYSKEEFTVPSNLYIIGTMNTADRSLALVDYALRRRFSFITLKPAFGTKKFNNYLQNKMELDSEQIEKINSRLIKTNNIIRDTLGEEFEIGHSYFIEDIENIQDFNTWYNEIINYEILPLIEEYFFDDLDIVEELKMILGDTI</sequence>
<dbReference type="PANTHER" id="PTHR37291">
    <property type="entry name" value="5-METHYLCYTOSINE-SPECIFIC RESTRICTION ENZYME B"/>
    <property type="match status" value="1"/>
</dbReference>
<protein>
    <recommendedName>
        <fullName evidence="1">AAA+ ATPase domain-containing protein</fullName>
    </recommendedName>
</protein>
<accession>A0ABY0QJ62</accession>
<proteinExistence type="predicted"/>